<dbReference type="PANTHER" id="PTHR42792">
    <property type="entry name" value="FLAGELLIN"/>
    <property type="match status" value="1"/>
</dbReference>
<dbReference type="Gene3D" id="1.20.1330.10">
    <property type="entry name" value="f41 fragment of flagellin, N-terminal domain"/>
    <property type="match status" value="1"/>
</dbReference>
<organism evidence="6 7">
    <name type="scientific">Clostridium acidisoli DSM 12555</name>
    <dbReference type="NCBI Taxonomy" id="1121291"/>
    <lineage>
        <taxon>Bacteria</taxon>
        <taxon>Bacillati</taxon>
        <taxon>Bacillota</taxon>
        <taxon>Clostridia</taxon>
        <taxon>Eubacteriales</taxon>
        <taxon>Clostridiaceae</taxon>
        <taxon>Clostridium</taxon>
    </lineage>
</organism>
<evidence type="ECO:0000313" key="6">
    <source>
        <dbReference type="EMBL" id="SMC17943.1"/>
    </source>
</evidence>
<dbReference type="GO" id="GO:0005198">
    <property type="term" value="F:structural molecule activity"/>
    <property type="evidence" value="ECO:0007669"/>
    <property type="project" value="InterPro"/>
</dbReference>
<evidence type="ECO:0000256" key="3">
    <source>
        <dbReference type="ARBA" id="ARBA00023143"/>
    </source>
</evidence>
<proteinExistence type="inferred from homology"/>
<dbReference type="GO" id="GO:0009424">
    <property type="term" value="C:bacterial-type flagellum hook"/>
    <property type="evidence" value="ECO:0007669"/>
    <property type="project" value="InterPro"/>
</dbReference>
<dbReference type="PANTHER" id="PTHR42792:SF1">
    <property type="entry name" value="FLAGELLAR HOOK-ASSOCIATED PROTEIN 3"/>
    <property type="match status" value="1"/>
</dbReference>
<comment type="subcellular location">
    <subcellularLocation>
        <location evidence="1">Bacterial flagellum</location>
    </subcellularLocation>
</comment>
<keyword evidence="6" id="KW-0966">Cell projection</keyword>
<dbReference type="GO" id="GO:0071973">
    <property type="term" value="P:bacterial-type flagellum-dependent cell motility"/>
    <property type="evidence" value="ECO:0007669"/>
    <property type="project" value="InterPro"/>
</dbReference>
<evidence type="ECO:0000259" key="4">
    <source>
        <dbReference type="Pfam" id="PF00669"/>
    </source>
</evidence>
<dbReference type="EMBL" id="FWXH01000002">
    <property type="protein sequence ID" value="SMC17943.1"/>
    <property type="molecule type" value="Genomic_DNA"/>
</dbReference>
<sequence length="331" mass="35224">MRITSEMLSSNFLYDLGNNLNNMQTYQQQMASGNLINKASDNPLGTSKVMNIDAEMSQNQQYNTNITDTTKWLSVTDSSLGQINGVLQRINELLVSSGNAAYGSDELGSIKDEINQNVSQLSQLINTNYGGKYIFGGTRYDVKPTGTTADASGNTGLNYLDSDGITAISASASASLTPAQTAEVSNINSSLVTEISQGVTIGYNVTAGEIMKFTNSSGASKNLSDILNNITTDLGSATTKSNLTGSDLTDIQDAIKNISTITTKVGAQENRMTSAATENESENTSLTDVLSATDDVDYAQASMNYAQAQTLYQASLQTSAKILQKSLLDYL</sequence>
<comment type="similarity">
    <text evidence="2">Belongs to the bacterial flagellin family.</text>
</comment>
<feature type="domain" description="Flagellin N-terminal" evidence="4">
    <location>
        <begin position="4"/>
        <end position="138"/>
    </location>
</feature>
<dbReference type="OrthoDB" id="9758307at2"/>
<accession>A0A1W1X291</accession>
<dbReference type="AlphaFoldDB" id="A0A1W1X291"/>
<dbReference type="PRINTS" id="PR00207">
    <property type="entry name" value="FLAGELLIN"/>
</dbReference>
<dbReference type="RefSeq" id="WP_084113651.1">
    <property type="nucleotide sequence ID" value="NZ_FWXH01000002.1"/>
</dbReference>
<evidence type="ECO:0000256" key="2">
    <source>
        <dbReference type="ARBA" id="ARBA00005709"/>
    </source>
</evidence>
<evidence type="ECO:0000313" key="7">
    <source>
        <dbReference type="Proteomes" id="UP000192468"/>
    </source>
</evidence>
<name>A0A1W1X291_9CLOT</name>
<dbReference type="STRING" id="1121291.SAMN02745134_00465"/>
<dbReference type="Proteomes" id="UP000192468">
    <property type="component" value="Unassembled WGS sequence"/>
</dbReference>
<dbReference type="Pfam" id="PF00700">
    <property type="entry name" value="Flagellin_C"/>
    <property type="match status" value="1"/>
</dbReference>
<evidence type="ECO:0000256" key="1">
    <source>
        <dbReference type="ARBA" id="ARBA00004365"/>
    </source>
</evidence>
<reference evidence="6 7" key="1">
    <citation type="submission" date="2017-04" db="EMBL/GenBank/DDBJ databases">
        <authorList>
            <person name="Afonso C.L."/>
            <person name="Miller P.J."/>
            <person name="Scott M.A."/>
            <person name="Spackman E."/>
            <person name="Goraichik I."/>
            <person name="Dimitrov K.M."/>
            <person name="Suarez D.L."/>
            <person name="Swayne D.E."/>
        </authorList>
    </citation>
    <scope>NUCLEOTIDE SEQUENCE [LARGE SCALE GENOMIC DNA]</scope>
    <source>
        <strain evidence="6 7">DSM 12555</strain>
    </source>
</reference>
<dbReference type="InterPro" id="IPR013384">
    <property type="entry name" value="Flagell_FlgL"/>
</dbReference>
<dbReference type="SUPFAM" id="SSF64518">
    <property type="entry name" value="Phase 1 flagellin"/>
    <property type="match status" value="1"/>
</dbReference>
<keyword evidence="7" id="KW-1185">Reference proteome</keyword>
<dbReference type="InterPro" id="IPR046358">
    <property type="entry name" value="Flagellin_C"/>
</dbReference>
<keyword evidence="6" id="KW-0969">Cilium</keyword>
<gene>
    <name evidence="6" type="ORF">SAMN02745134_00465</name>
</gene>
<feature type="domain" description="Flagellin C-terminal" evidence="5">
    <location>
        <begin position="249"/>
        <end position="331"/>
    </location>
</feature>
<evidence type="ECO:0000259" key="5">
    <source>
        <dbReference type="Pfam" id="PF00700"/>
    </source>
</evidence>
<dbReference type="NCBIfam" id="TIGR02550">
    <property type="entry name" value="flagell_flgL"/>
    <property type="match status" value="1"/>
</dbReference>
<protein>
    <submittedName>
        <fullName evidence="6">Flagellar hook-associated protein 3 FlgL</fullName>
    </submittedName>
</protein>
<keyword evidence="6" id="KW-0282">Flagellum</keyword>
<dbReference type="InterPro" id="IPR001029">
    <property type="entry name" value="Flagellin_N"/>
</dbReference>
<dbReference type="Pfam" id="PF00669">
    <property type="entry name" value="Flagellin_N"/>
    <property type="match status" value="1"/>
</dbReference>
<dbReference type="InterPro" id="IPR001492">
    <property type="entry name" value="Flagellin"/>
</dbReference>
<keyword evidence="3" id="KW-0975">Bacterial flagellum</keyword>